<dbReference type="InterPro" id="IPR029063">
    <property type="entry name" value="SAM-dependent_MTases_sf"/>
</dbReference>
<organism evidence="2 3">
    <name type="scientific">Blastopirellula marina</name>
    <dbReference type="NCBI Taxonomy" id="124"/>
    <lineage>
        <taxon>Bacteria</taxon>
        <taxon>Pseudomonadati</taxon>
        <taxon>Planctomycetota</taxon>
        <taxon>Planctomycetia</taxon>
        <taxon>Pirellulales</taxon>
        <taxon>Pirellulaceae</taxon>
        <taxon>Blastopirellula</taxon>
    </lineage>
</organism>
<feature type="domain" description="Methyltransferase type 11" evidence="1">
    <location>
        <begin position="77"/>
        <end position="115"/>
    </location>
</feature>
<evidence type="ECO:0000313" key="2">
    <source>
        <dbReference type="EMBL" id="PQO29815.1"/>
    </source>
</evidence>
<accession>A0A2S8FCD1</accession>
<gene>
    <name evidence="2" type="ORF">C5Y83_27620</name>
</gene>
<dbReference type="RefSeq" id="WP_105333009.1">
    <property type="nucleotide sequence ID" value="NZ_PUHY01000015.1"/>
</dbReference>
<evidence type="ECO:0000259" key="1">
    <source>
        <dbReference type="Pfam" id="PF08241"/>
    </source>
</evidence>
<dbReference type="InterPro" id="IPR013216">
    <property type="entry name" value="Methyltransf_11"/>
</dbReference>
<dbReference type="Proteomes" id="UP000238322">
    <property type="component" value="Unassembled WGS sequence"/>
</dbReference>
<dbReference type="CDD" id="cd02440">
    <property type="entry name" value="AdoMet_MTases"/>
    <property type="match status" value="1"/>
</dbReference>
<dbReference type="OrthoDB" id="212394at2"/>
<name>A0A2S8FCD1_9BACT</name>
<dbReference type="SUPFAM" id="SSF53335">
    <property type="entry name" value="S-adenosyl-L-methionine-dependent methyltransferases"/>
    <property type="match status" value="1"/>
</dbReference>
<sequence>MHRTSLSKMEAFWETYMLPECERSPIRVLEIGSKCYDDHPSYRQVMDHENVSYCGLDLEAGRNVDLVPGHPFVWKELGSNQFDFCISGQTFEHNPMFWVTFAEIARVLRPGGIALVIAPGSGAVHRYPLDCWRFYPDAWSSLCHYCGIELVETYFENHGNRRSEPSLMWCDSCVIARKPTFEDASQQAALDHRLNAISATATFDVPSADYSGDGPCFVSYESTAPYHRKRKGLIAAVSRLAKQLKRYTRGVRKSAPSRAA</sequence>
<dbReference type="Pfam" id="PF08241">
    <property type="entry name" value="Methyltransf_11"/>
    <property type="match status" value="1"/>
</dbReference>
<reference evidence="2 3" key="1">
    <citation type="submission" date="2018-02" db="EMBL/GenBank/DDBJ databases">
        <title>Comparative genomes isolates from brazilian mangrove.</title>
        <authorList>
            <person name="Araujo J.E."/>
            <person name="Taketani R.G."/>
            <person name="Silva M.C.P."/>
            <person name="Loureco M.V."/>
            <person name="Andreote F.D."/>
        </authorList>
    </citation>
    <scope>NUCLEOTIDE SEQUENCE [LARGE SCALE GENOMIC DNA]</scope>
    <source>
        <strain evidence="2 3">Hex-1 MGV</strain>
    </source>
</reference>
<protein>
    <recommendedName>
        <fullName evidence="1">Methyltransferase type 11 domain-containing protein</fullName>
    </recommendedName>
</protein>
<dbReference type="GO" id="GO:0008757">
    <property type="term" value="F:S-adenosylmethionine-dependent methyltransferase activity"/>
    <property type="evidence" value="ECO:0007669"/>
    <property type="project" value="InterPro"/>
</dbReference>
<evidence type="ECO:0000313" key="3">
    <source>
        <dbReference type="Proteomes" id="UP000238322"/>
    </source>
</evidence>
<dbReference type="AlphaFoldDB" id="A0A2S8FCD1"/>
<proteinExistence type="predicted"/>
<comment type="caution">
    <text evidence="2">The sequence shown here is derived from an EMBL/GenBank/DDBJ whole genome shotgun (WGS) entry which is preliminary data.</text>
</comment>
<dbReference type="EMBL" id="PUHY01000015">
    <property type="protein sequence ID" value="PQO29815.1"/>
    <property type="molecule type" value="Genomic_DNA"/>
</dbReference>
<dbReference type="Gene3D" id="3.40.50.150">
    <property type="entry name" value="Vaccinia Virus protein VP39"/>
    <property type="match status" value="1"/>
</dbReference>